<dbReference type="GO" id="GO:0004467">
    <property type="term" value="F:long-chain fatty acid-CoA ligase activity"/>
    <property type="evidence" value="ECO:0007669"/>
    <property type="project" value="TreeGrafter"/>
</dbReference>
<keyword evidence="2" id="KW-0276">Fatty acid metabolism</keyword>
<dbReference type="EMBL" id="JXXV01000002">
    <property type="protein sequence ID" value="KJY85443.1"/>
    <property type="molecule type" value="Genomic_DNA"/>
</dbReference>
<keyword evidence="1 6" id="KW-0436">Ligase</keyword>
<evidence type="ECO:0000256" key="3">
    <source>
        <dbReference type="ARBA" id="ARBA00023098"/>
    </source>
</evidence>
<dbReference type="STRING" id="579748.TW81_00200"/>
<evidence type="ECO:0000313" key="6">
    <source>
        <dbReference type="EMBL" id="KJY85443.1"/>
    </source>
</evidence>
<keyword evidence="3" id="KW-0443">Lipid metabolism</keyword>
<protein>
    <submittedName>
        <fullName evidence="6">Long-chain fatty acid--CoA ligase</fullName>
    </submittedName>
</protein>
<accession>A0A0F4NRI3</accession>
<dbReference type="InterPro" id="IPR042099">
    <property type="entry name" value="ANL_N_sf"/>
</dbReference>
<evidence type="ECO:0000256" key="2">
    <source>
        <dbReference type="ARBA" id="ARBA00022832"/>
    </source>
</evidence>
<dbReference type="SUPFAM" id="SSF56801">
    <property type="entry name" value="Acetyl-CoA synthetase-like"/>
    <property type="match status" value="1"/>
</dbReference>
<evidence type="ECO:0000313" key="7">
    <source>
        <dbReference type="Proteomes" id="UP000033673"/>
    </source>
</evidence>
<gene>
    <name evidence="6" type="ORF">TW81_00200</name>
</gene>
<dbReference type="Pfam" id="PF23562">
    <property type="entry name" value="AMP-binding_C_3"/>
    <property type="match status" value="1"/>
</dbReference>
<dbReference type="PANTHER" id="PTHR43272:SF32">
    <property type="entry name" value="AMP-DEPENDENT SYNTHETASE_LIGASE DOMAIN-CONTAINING PROTEIN"/>
    <property type="match status" value="1"/>
</dbReference>
<dbReference type="AlphaFoldDB" id="A0A0F4NRI3"/>
<proteinExistence type="predicted"/>
<feature type="coiled-coil region" evidence="4">
    <location>
        <begin position="528"/>
        <end position="555"/>
    </location>
</feature>
<evidence type="ECO:0000256" key="1">
    <source>
        <dbReference type="ARBA" id="ARBA00022598"/>
    </source>
</evidence>
<dbReference type="InterPro" id="IPR000873">
    <property type="entry name" value="AMP-dep_synth/lig_dom"/>
</dbReference>
<keyword evidence="4" id="KW-0175">Coiled coil</keyword>
<name>A0A0F4NRI3_9VIBR</name>
<organism evidence="6 7">
    <name type="scientific">Vibrio galatheae</name>
    <dbReference type="NCBI Taxonomy" id="579748"/>
    <lineage>
        <taxon>Bacteria</taxon>
        <taxon>Pseudomonadati</taxon>
        <taxon>Pseudomonadota</taxon>
        <taxon>Gammaproteobacteria</taxon>
        <taxon>Vibrionales</taxon>
        <taxon>Vibrionaceae</taxon>
        <taxon>Vibrio</taxon>
    </lineage>
</organism>
<dbReference type="RefSeq" id="WP_045953714.1">
    <property type="nucleotide sequence ID" value="NZ_JXXV01000002.1"/>
</dbReference>
<dbReference type="CDD" id="cd05907">
    <property type="entry name" value="VL_LC_FACS_like"/>
    <property type="match status" value="1"/>
</dbReference>
<reference evidence="6 7" key="1">
    <citation type="journal article" date="2015" name="BMC Genomics">
        <title>Genome mining reveals unlocked bioactive potential of marine Gram-negative bacteria.</title>
        <authorList>
            <person name="Machado H."/>
            <person name="Sonnenschein E.C."/>
            <person name="Melchiorsen J."/>
            <person name="Gram L."/>
        </authorList>
    </citation>
    <scope>NUCLEOTIDE SEQUENCE [LARGE SCALE GENOMIC DNA]</scope>
    <source>
        <strain evidence="6 7">S2757</strain>
    </source>
</reference>
<dbReference type="OrthoDB" id="9803968at2"/>
<sequence length="602" mass="67841">MANLDFHIVKRIRDQIAKGNDRIALKYKVGNVWHGISWKQFGQQVDALSLALLAQGIRVQDKIGIFSNNMPQWTVADFAALQIRAVTVPIYPTNTAAQSAYIVQNADVRVLFVGEQAQFDAAVSIFDQCEQLELIVAMSDEIDVGEHPFAISWQGFITNIDSQHKQELDTRLDQANLDDLLTLIYTSGTTGQPKGVMLDYANIGAQLEGHDHRLSLSQSDVSLCFLPLSHVFERAWTFYVLYKGATNCYLQDTMQVRDALSEVRPTVMCAVPRFYEKIFSAIHEKVAKAPFIRKVLFTCAVNMGAKMAVCHQEGRKPSLVLKKSYALADKLVLSKLRALLGGKINFMPCGGAKLDETIGRFFHAIGINVKLGYGMTETTATVSCWDDKCFNPDSIGMAMPGAQVKIGENNEILVRGPMVMRGYYKMPEETAKTFDEHGFLKTGDAGHIDENGNLFITDRIKELMKTSGGKYIAPQMIEGAIGKDHFIEQIAVIADTRKFVSALIVPCYDSLEEYAKELNIKYHDRVELIKHHQIVEMLEKRVNDLQKELAKFEQVKKFKLLPKAFSMDDGELTPTQKLRRKVINDKYQDEIEEMYNDKVEKK</sequence>
<keyword evidence="7" id="KW-1185">Reference proteome</keyword>
<dbReference type="Pfam" id="PF00501">
    <property type="entry name" value="AMP-binding"/>
    <property type="match status" value="1"/>
</dbReference>
<feature type="domain" description="AMP-dependent synthetase/ligase" evidence="5">
    <location>
        <begin position="13"/>
        <end position="424"/>
    </location>
</feature>
<dbReference type="Gene3D" id="3.40.50.12780">
    <property type="entry name" value="N-terminal domain of ligase-like"/>
    <property type="match status" value="1"/>
</dbReference>
<dbReference type="PROSITE" id="PS00455">
    <property type="entry name" value="AMP_BINDING"/>
    <property type="match status" value="1"/>
</dbReference>
<dbReference type="Proteomes" id="UP000033673">
    <property type="component" value="Unassembled WGS sequence"/>
</dbReference>
<evidence type="ECO:0000256" key="4">
    <source>
        <dbReference type="SAM" id="Coils"/>
    </source>
</evidence>
<evidence type="ECO:0000259" key="5">
    <source>
        <dbReference type="Pfam" id="PF00501"/>
    </source>
</evidence>
<dbReference type="PATRIC" id="fig|579748.3.peg.40"/>
<dbReference type="PANTHER" id="PTHR43272">
    <property type="entry name" value="LONG-CHAIN-FATTY-ACID--COA LIGASE"/>
    <property type="match status" value="1"/>
</dbReference>
<dbReference type="GO" id="GO:0016020">
    <property type="term" value="C:membrane"/>
    <property type="evidence" value="ECO:0007669"/>
    <property type="project" value="TreeGrafter"/>
</dbReference>
<dbReference type="InterPro" id="IPR020845">
    <property type="entry name" value="AMP-binding_CS"/>
</dbReference>
<comment type="caution">
    <text evidence="6">The sequence shown here is derived from an EMBL/GenBank/DDBJ whole genome shotgun (WGS) entry which is preliminary data.</text>
</comment>